<keyword evidence="2" id="KW-1185">Reference proteome</keyword>
<dbReference type="GO" id="GO:0009639">
    <property type="term" value="P:response to red or far red light"/>
    <property type="evidence" value="ECO:0007669"/>
    <property type="project" value="InterPro"/>
</dbReference>
<evidence type="ECO:0000313" key="2">
    <source>
        <dbReference type="Proteomes" id="UP000325577"/>
    </source>
</evidence>
<protein>
    <submittedName>
        <fullName evidence="1">Uncharacterized protein</fullName>
    </submittedName>
</protein>
<dbReference type="GO" id="GO:0061608">
    <property type="term" value="F:nuclear import signal receptor activity"/>
    <property type="evidence" value="ECO:0007669"/>
    <property type="project" value="TreeGrafter"/>
</dbReference>
<dbReference type="Proteomes" id="UP000325577">
    <property type="component" value="Linkage Group LG8"/>
</dbReference>
<organism evidence="1 2">
    <name type="scientific">Nyssa sinensis</name>
    <dbReference type="NCBI Taxonomy" id="561372"/>
    <lineage>
        <taxon>Eukaryota</taxon>
        <taxon>Viridiplantae</taxon>
        <taxon>Streptophyta</taxon>
        <taxon>Embryophyta</taxon>
        <taxon>Tracheophyta</taxon>
        <taxon>Spermatophyta</taxon>
        <taxon>Magnoliopsida</taxon>
        <taxon>eudicotyledons</taxon>
        <taxon>Gunneridae</taxon>
        <taxon>Pentapetalae</taxon>
        <taxon>asterids</taxon>
        <taxon>Cornales</taxon>
        <taxon>Nyssaceae</taxon>
        <taxon>Nyssa</taxon>
    </lineage>
</organism>
<dbReference type="OrthoDB" id="1930763at2759"/>
<name>A0A5J4ZD82_9ASTE</name>
<dbReference type="PANTHER" id="PTHR37723:SF1">
    <property type="entry name" value="PROTEIN FAR-RED-ELONGATED HYPOCOTYL 1-LIKE"/>
    <property type="match status" value="1"/>
</dbReference>
<dbReference type="GO" id="GO:0016607">
    <property type="term" value="C:nuclear speck"/>
    <property type="evidence" value="ECO:0007669"/>
    <property type="project" value="TreeGrafter"/>
</dbReference>
<proteinExistence type="predicted"/>
<dbReference type="EMBL" id="CM018051">
    <property type="protein sequence ID" value="KAA8516410.1"/>
    <property type="molecule type" value="Genomic_DNA"/>
</dbReference>
<dbReference type="PANTHER" id="PTHR37723">
    <property type="entry name" value="PROTEIN FAR-RED ELONGATED HYPOCOTYL 1"/>
    <property type="match status" value="1"/>
</dbReference>
<gene>
    <name evidence="1" type="ORF">F0562_016703</name>
</gene>
<sequence>MEENNNNAPAINSVDVDKVLHSSMVYWNKKRKFPAEHLGLPLPKHKCWDRKFSLEYDFPSNENLKAEDFHGCIITGKTNGGAKDTNGFTSDTDSNMSESCEAKNESEYTYTSPCDCPSSSSGDWGSSCFKNALHSFNCKLVTKSGADTAEPPYICREHNSPRHESGPHYDEHLQEFGNHVDYSCLEHGNDSIEQCADKELEDMLYYSNGVNSNNYVLSSGRWVVNQETQPGTKKLTIDKEFEQYFSRLML</sequence>
<dbReference type="AlphaFoldDB" id="A0A5J4ZD82"/>
<dbReference type="InterPro" id="IPR037766">
    <property type="entry name" value="FHY1"/>
</dbReference>
<dbReference type="GO" id="GO:0005737">
    <property type="term" value="C:cytoplasm"/>
    <property type="evidence" value="ECO:0007669"/>
    <property type="project" value="TreeGrafter"/>
</dbReference>
<dbReference type="GO" id="GO:0051457">
    <property type="term" value="P:maintenance of protein location in nucleus"/>
    <property type="evidence" value="ECO:0007669"/>
    <property type="project" value="TreeGrafter"/>
</dbReference>
<evidence type="ECO:0000313" key="1">
    <source>
        <dbReference type="EMBL" id="KAA8516410.1"/>
    </source>
</evidence>
<reference evidence="1 2" key="1">
    <citation type="submission" date="2019-09" db="EMBL/GenBank/DDBJ databases">
        <title>A chromosome-level genome assembly of the Chinese tupelo Nyssa sinensis.</title>
        <authorList>
            <person name="Yang X."/>
            <person name="Kang M."/>
            <person name="Yang Y."/>
            <person name="Xiong H."/>
            <person name="Wang M."/>
            <person name="Zhang Z."/>
            <person name="Wang Z."/>
            <person name="Wu H."/>
            <person name="Ma T."/>
            <person name="Liu J."/>
            <person name="Xi Z."/>
        </authorList>
    </citation>
    <scope>NUCLEOTIDE SEQUENCE [LARGE SCALE GENOMIC DNA]</scope>
    <source>
        <strain evidence="1">J267</strain>
        <tissue evidence="1">Leaf</tissue>
    </source>
</reference>
<accession>A0A5J4ZD82</accession>